<organism evidence="1 2">
    <name type="scientific">Yinghuangia aomiensis</name>
    <dbReference type="NCBI Taxonomy" id="676205"/>
    <lineage>
        <taxon>Bacteria</taxon>
        <taxon>Bacillati</taxon>
        <taxon>Actinomycetota</taxon>
        <taxon>Actinomycetes</taxon>
        <taxon>Kitasatosporales</taxon>
        <taxon>Streptomycetaceae</taxon>
        <taxon>Yinghuangia</taxon>
    </lineage>
</organism>
<dbReference type="EMBL" id="BAABHS010000011">
    <property type="protein sequence ID" value="GAA4967383.1"/>
    <property type="molecule type" value="Genomic_DNA"/>
</dbReference>
<protein>
    <submittedName>
        <fullName evidence="1">Uncharacterized protein</fullName>
    </submittedName>
</protein>
<dbReference type="Proteomes" id="UP001500466">
    <property type="component" value="Unassembled WGS sequence"/>
</dbReference>
<reference evidence="2" key="1">
    <citation type="journal article" date="2019" name="Int. J. Syst. Evol. Microbiol.">
        <title>The Global Catalogue of Microorganisms (GCM) 10K type strain sequencing project: providing services to taxonomists for standard genome sequencing and annotation.</title>
        <authorList>
            <consortium name="The Broad Institute Genomics Platform"/>
            <consortium name="The Broad Institute Genome Sequencing Center for Infectious Disease"/>
            <person name="Wu L."/>
            <person name="Ma J."/>
        </authorList>
    </citation>
    <scope>NUCLEOTIDE SEQUENCE [LARGE SCALE GENOMIC DNA]</scope>
    <source>
        <strain evidence="2">JCM 17986</strain>
    </source>
</reference>
<keyword evidence="2" id="KW-1185">Reference proteome</keyword>
<proteinExistence type="predicted"/>
<comment type="caution">
    <text evidence="1">The sequence shown here is derived from an EMBL/GenBank/DDBJ whole genome shotgun (WGS) entry which is preliminary data.</text>
</comment>
<evidence type="ECO:0000313" key="2">
    <source>
        <dbReference type="Proteomes" id="UP001500466"/>
    </source>
</evidence>
<name>A0ABP9HCG6_9ACTN</name>
<dbReference type="RefSeq" id="WP_345676467.1">
    <property type="nucleotide sequence ID" value="NZ_BAABHS010000011.1"/>
</dbReference>
<evidence type="ECO:0000313" key="1">
    <source>
        <dbReference type="EMBL" id="GAA4967383.1"/>
    </source>
</evidence>
<sequence>MPAEDRYAAPLAFEPGRLYRQADEPIRVGALLWVLTDPHRGHEFAYNRWYERDHYYAGCMIGASTVAGSRWVATRRHKDARLPDKPALGFTRDQASYGCVYYILDGEYDNWLDWATPQVHALYAADRGFGPRTHYNTGAYRHIWRAYRDPDPVPVELALDRRYAGMVALWVERAPGVGAEQLEAWFEDYLPGWLASSPIASVSSWDTVQLDETKPDFVPGPQAADERRSLHLHFVESDPLDCWDRYTAFAEALTASGLATVALAAPFIPTIVGTDAYIDELW</sequence>
<gene>
    <name evidence="1" type="ORF">GCM10023205_35390</name>
</gene>
<accession>A0ABP9HCG6</accession>